<evidence type="ECO:0000313" key="3">
    <source>
        <dbReference type="Proteomes" id="UP000072741"/>
    </source>
</evidence>
<dbReference type="InterPro" id="IPR013658">
    <property type="entry name" value="SGL"/>
</dbReference>
<gene>
    <name evidence="2" type="ORF">NS331_06070</name>
</gene>
<dbReference type="SUPFAM" id="SSF63829">
    <property type="entry name" value="Calcium-dependent phosphotriesterase"/>
    <property type="match status" value="1"/>
</dbReference>
<proteinExistence type="predicted"/>
<organism evidence="2 3">
    <name type="scientific">Pseudacidovorax intermedius</name>
    <dbReference type="NCBI Taxonomy" id="433924"/>
    <lineage>
        <taxon>Bacteria</taxon>
        <taxon>Pseudomonadati</taxon>
        <taxon>Pseudomonadota</taxon>
        <taxon>Betaproteobacteria</taxon>
        <taxon>Burkholderiales</taxon>
        <taxon>Comamonadaceae</taxon>
        <taxon>Pseudacidovorax</taxon>
    </lineage>
</organism>
<feature type="domain" description="SMP-30/Gluconolactonase/LRE-like region" evidence="1">
    <location>
        <begin position="13"/>
        <end position="272"/>
    </location>
</feature>
<protein>
    <recommendedName>
        <fullName evidence="1">SMP-30/Gluconolactonase/LRE-like region domain-containing protein</fullName>
    </recommendedName>
</protein>
<dbReference type="PANTHER" id="PTHR47572:SF5">
    <property type="entry name" value="BLR2277 PROTEIN"/>
    <property type="match status" value="1"/>
</dbReference>
<dbReference type="OrthoDB" id="502821at2"/>
<sequence>MASGIFASNVGAPEGPVSLPDGAMYVTEMSNATLNVTHLSANGERRVVRNTQGRPNGLAIDGDGLLWVAEAGLRALLCIDPDGREVKRLEGDDTHGRFYFPNDLAFGPDGHLYMTDSGMAMTDFLEGQDFAEGFMDFAWDGRVYDIDPRTMKIVRVIDRGIRFTNGIAFGPGDALYANASFTGEVYRYDVFGSAPARRELFGNVLQPDDQPGFKGPDGMKFGADGRCYCTVYAQKNVTVLGTDGRVAERLALDGACPTNLCFAQGERRILVTEVSKGQVEWVDVPCEGAPLFYPRTL</sequence>
<dbReference type="InterPro" id="IPR011042">
    <property type="entry name" value="6-blade_b-propeller_TolB-like"/>
</dbReference>
<dbReference type="Gene3D" id="2.120.10.30">
    <property type="entry name" value="TolB, C-terminal domain"/>
    <property type="match status" value="1"/>
</dbReference>
<name>A0A147H4B2_9BURK</name>
<dbReference type="EMBL" id="LDSL01000039">
    <property type="protein sequence ID" value="KTT24689.1"/>
    <property type="molecule type" value="Genomic_DNA"/>
</dbReference>
<comment type="caution">
    <text evidence="2">The sequence shown here is derived from an EMBL/GenBank/DDBJ whole genome shotgun (WGS) entry which is preliminary data.</text>
</comment>
<dbReference type="InterPro" id="IPR051262">
    <property type="entry name" value="SMP-30/CGR1_Lactonase"/>
</dbReference>
<dbReference type="AlphaFoldDB" id="A0A147H4B2"/>
<reference evidence="2 3" key="1">
    <citation type="journal article" date="2016" name="Front. Microbiol.">
        <title>Genomic Resource of Rice Seed Associated Bacteria.</title>
        <authorList>
            <person name="Midha S."/>
            <person name="Bansal K."/>
            <person name="Sharma S."/>
            <person name="Kumar N."/>
            <person name="Patil P.P."/>
            <person name="Chaudhry V."/>
            <person name="Patil P.B."/>
        </authorList>
    </citation>
    <scope>NUCLEOTIDE SEQUENCE [LARGE SCALE GENOMIC DNA]</scope>
    <source>
        <strain evidence="2 3">NS331</strain>
    </source>
</reference>
<evidence type="ECO:0000313" key="2">
    <source>
        <dbReference type="EMBL" id="KTT24689.1"/>
    </source>
</evidence>
<dbReference type="Pfam" id="PF08450">
    <property type="entry name" value="SGL"/>
    <property type="match status" value="1"/>
</dbReference>
<evidence type="ECO:0000259" key="1">
    <source>
        <dbReference type="Pfam" id="PF08450"/>
    </source>
</evidence>
<dbReference type="PANTHER" id="PTHR47572">
    <property type="entry name" value="LIPOPROTEIN-RELATED"/>
    <property type="match status" value="1"/>
</dbReference>
<dbReference type="Proteomes" id="UP000072741">
    <property type="component" value="Unassembled WGS sequence"/>
</dbReference>
<accession>A0A147H4B2</accession>
<keyword evidence="3" id="KW-1185">Reference proteome</keyword>